<name>A0A1H4N7Y9_TSUTY</name>
<dbReference type="InterPro" id="IPR029046">
    <property type="entry name" value="LolA/LolB/LppX"/>
</dbReference>
<keyword evidence="3" id="KW-0472">Membrane</keyword>
<dbReference type="PROSITE" id="PS51257">
    <property type="entry name" value="PROKAR_LIPOPROTEIN"/>
    <property type="match status" value="1"/>
</dbReference>
<comment type="subcellular location">
    <subcellularLocation>
        <location evidence="1">Cell envelope</location>
    </subcellularLocation>
</comment>
<dbReference type="Pfam" id="PF07161">
    <property type="entry name" value="LppX_LprAFG"/>
    <property type="match status" value="1"/>
</dbReference>
<evidence type="ECO:0000256" key="5">
    <source>
        <dbReference type="ARBA" id="ARBA00023139"/>
    </source>
</evidence>
<dbReference type="InterPro" id="IPR009830">
    <property type="entry name" value="LppX/LprAFG"/>
</dbReference>
<reference evidence="9" key="1">
    <citation type="submission" date="2016-10" db="EMBL/GenBank/DDBJ databases">
        <authorList>
            <person name="Varghese N."/>
            <person name="Submissions S."/>
        </authorList>
    </citation>
    <scope>NUCLEOTIDE SEQUENCE [LARGE SCALE GENOMIC DNA]</scope>
    <source>
        <strain evidence="9">DSM 44234</strain>
    </source>
</reference>
<evidence type="ECO:0000256" key="6">
    <source>
        <dbReference type="ARBA" id="ARBA00023288"/>
    </source>
</evidence>
<dbReference type="CDD" id="cd16334">
    <property type="entry name" value="LppX-like"/>
    <property type="match status" value="1"/>
</dbReference>
<keyword evidence="9" id="KW-1185">Reference proteome</keyword>
<feature type="region of interest" description="Disordered" evidence="7">
    <location>
        <begin position="235"/>
        <end position="265"/>
    </location>
</feature>
<evidence type="ECO:0000313" key="9">
    <source>
        <dbReference type="Proteomes" id="UP000182241"/>
    </source>
</evidence>
<dbReference type="AlphaFoldDB" id="A0A1H4N7Y9"/>
<dbReference type="SUPFAM" id="SSF89392">
    <property type="entry name" value="Prokaryotic lipoproteins and lipoprotein localization factors"/>
    <property type="match status" value="1"/>
</dbReference>
<evidence type="ECO:0000313" key="8">
    <source>
        <dbReference type="EMBL" id="SEB91134.1"/>
    </source>
</evidence>
<organism evidence="8 9">
    <name type="scientific">Tsukamurella tyrosinosolvens</name>
    <dbReference type="NCBI Taxonomy" id="57704"/>
    <lineage>
        <taxon>Bacteria</taxon>
        <taxon>Bacillati</taxon>
        <taxon>Actinomycetota</taxon>
        <taxon>Actinomycetes</taxon>
        <taxon>Mycobacteriales</taxon>
        <taxon>Tsukamurellaceae</taxon>
        <taxon>Tsukamurella</taxon>
    </lineage>
</organism>
<gene>
    <name evidence="8" type="ORF">SAMN04489793_1081</name>
</gene>
<dbReference type="Proteomes" id="UP000182241">
    <property type="component" value="Unassembled WGS sequence"/>
</dbReference>
<accession>A0A1H4N7Y9</accession>
<evidence type="ECO:0000256" key="2">
    <source>
        <dbReference type="ARBA" id="ARBA00009194"/>
    </source>
</evidence>
<keyword evidence="3" id="KW-1003">Cell membrane</keyword>
<keyword evidence="5" id="KW-0564">Palmitate</keyword>
<dbReference type="RefSeq" id="WP_170181091.1">
    <property type="nucleotide sequence ID" value="NZ_FNSA01000003.1"/>
</dbReference>
<evidence type="ECO:0000256" key="1">
    <source>
        <dbReference type="ARBA" id="ARBA00004196"/>
    </source>
</evidence>
<comment type="similarity">
    <text evidence="2">Belongs to the LppX/LprAFG lipoprotein family.</text>
</comment>
<dbReference type="STRING" id="57704.SAMN04489793_1081"/>
<dbReference type="GO" id="GO:0030313">
    <property type="term" value="C:cell envelope"/>
    <property type="evidence" value="ECO:0007669"/>
    <property type="project" value="UniProtKB-SubCell"/>
</dbReference>
<keyword evidence="4" id="KW-0732">Signal</keyword>
<dbReference type="Gene3D" id="2.50.20.20">
    <property type="match status" value="1"/>
</dbReference>
<protein>
    <submittedName>
        <fullName evidence="8">Lipoprotein LprA</fullName>
    </submittedName>
</protein>
<sequence>MERSDMRSFSRTAILTLTAVSAVGVTACGGGGDGAAARSSAAGSDAATALVASALHTASAVDSVRFVLSTSGRLDRQQVVSAQGELIVRPRPTAQGTAIVRASGDKPAAFVLVDGTMYADIAGAGFIAHRAGTSFYDVGALFDAKDGIPDILRTLRDATIAGEEQVDGVATTRVTGTATSSDVAELAGIRATHGAASGPAPVTVWIQTSAPHNVVRISGTPQPNSEVRIALSNWGNRPSIAAPTTRAVPSEPTSTPSGARAKPAK</sequence>
<dbReference type="EMBL" id="FNSA01000003">
    <property type="protein sequence ID" value="SEB91134.1"/>
    <property type="molecule type" value="Genomic_DNA"/>
</dbReference>
<evidence type="ECO:0000256" key="3">
    <source>
        <dbReference type="ARBA" id="ARBA00022475"/>
    </source>
</evidence>
<keyword evidence="6 8" id="KW-0449">Lipoprotein</keyword>
<evidence type="ECO:0000256" key="4">
    <source>
        <dbReference type="ARBA" id="ARBA00022729"/>
    </source>
</evidence>
<proteinExistence type="inferred from homology"/>
<evidence type="ECO:0000256" key="7">
    <source>
        <dbReference type="SAM" id="MobiDB-lite"/>
    </source>
</evidence>